<dbReference type="GO" id="GO:0016773">
    <property type="term" value="F:phosphotransferase activity, alcohol group as acceptor"/>
    <property type="evidence" value="ECO:0007669"/>
    <property type="project" value="InterPro"/>
</dbReference>
<dbReference type="GO" id="GO:0019748">
    <property type="term" value="P:secondary metabolic process"/>
    <property type="evidence" value="ECO:0007669"/>
    <property type="project" value="InterPro"/>
</dbReference>
<dbReference type="EMBL" id="BARS01058732">
    <property type="protein sequence ID" value="GAG50718.1"/>
    <property type="molecule type" value="Genomic_DNA"/>
</dbReference>
<evidence type="ECO:0000313" key="1">
    <source>
        <dbReference type="EMBL" id="GAG50718.1"/>
    </source>
</evidence>
<reference evidence="1" key="1">
    <citation type="journal article" date="2014" name="Front. Microbiol.">
        <title>High frequency of phylogenetically diverse reductive dehalogenase-homologous genes in deep subseafloor sedimentary metagenomes.</title>
        <authorList>
            <person name="Kawai M."/>
            <person name="Futagami T."/>
            <person name="Toyoda A."/>
            <person name="Takaki Y."/>
            <person name="Nishi S."/>
            <person name="Hori S."/>
            <person name="Arai W."/>
            <person name="Tsubouchi T."/>
            <person name="Morono Y."/>
            <person name="Uchiyama I."/>
            <person name="Ito T."/>
            <person name="Fujiyama A."/>
            <person name="Inagaki F."/>
            <person name="Takami H."/>
        </authorList>
    </citation>
    <scope>NUCLEOTIDE SEQUENCE</scope>
    <source>
        <strain evidence="1">Expedition CK06-06</strain>
    </source>
</reference>
<dbReference type="AlphaFoldDB" id="X0YQJ9"/>
<organism evidence="1">
    <name type="scientific">marine sediment metagenome</name>
    <dbReference type="NCBI Taxonomy" id="412755"/>
    <lineage>
        <taxon>unclassified sequences</taxon>
        <taxon>metagenomes</taxon>
        <taxon>ecological metagenomes</taxon>
    </lineage>
</organism>
<comment type="caution">
    <text evidence="1">The sequence shown here is derived from an EMBL/GenBank/DDBJ whole genome shotgun (WGS) entry which is preliminary data.</text>
</comment>
<feature type="non-terminal residue" evidence="1">
    <location>
        <position position="85"/>
    </location>
</feature>
<protein>
    <submittedName>
        <fullName evidence="1">Uncharacterized protein</fullName>
    </submittedName>
</protein>
<proteinExistence type="predicted"/>
<dbReference type="Pfam" id="PF04655">
    <property type="entry name" value="APH_6_hur"/>
    <property type="match status" value="1"/>
</dbReference>
<gene>
    <name evidence="1" type="ORF">S01H1_85484</name>
</gene>
<sequence length="85" mass="9218">ALLLERATGTRSLAAWARGGRDDEATRILCDVLETLHAPRTKPLPAALLPLQEWFVQLGPTALAHGGMLTRAYATSQELLADPRD</sequence>
<name>X0YQJ9_9ZZZZ</name>
<dbReference type="InterPro" id="IPR006748">
    <property type="entry name" value="NH2Glyco/OHUrea_AB-resist_kin"/>
</dbReference>
<accession>X0YQJ9</accession>
<feature type="non-terminal residue" evidence="1">
    <location>
        <position position="1"/>
    </location>
</feature>